<evidence type="ECO:0000313" key="3">
    <source>
        <dbReference type="Proteomes" id="UP000474777"/>
    </source>
</evidence>
<protein>
    <submittedName>
        <fullName evidence="2">SUMF1/EgtB/PvdO family nonheme iron enzyme</fullName>
    </submittedName>
</protein>
<organism evidence="2 3">
    <name type="scientific">Pontibacter burrus</name>
    <dbReference type="NCBI Taxonomy" id="2704466"/>
    <lineage>
        <taxon>Bacteria</taxon>
        <taxon>Pseudomonadati</taxon>
        <taxon>Bacteroidota</taxon>
        <taxon>Cytophagia</taxon>
        <taxon>Cytophagales</taxon>
        <taxon>Hymenobacteraceae</taxon>
        <taxon>Pontibacter</taxon>
    </lineage>
</organism>
<evidence type="ECO:0000313" key="2">
    <source>
        <dbReference type="EMBL" id="NEM98322.1"/>
    </source>
</evidence>
<dbReference type="InterPro" id="IPR005532">
    <property type="entry name" value="SUMF_dom"/>
</dbReference>
<comment type="caution">
    <text evidence="2">The sequence shown here is derived from an EMBL/GenBank/DDBJ whole genome shotgun (WGS) entry which is preliminary data.</text>
</comment>
<dbReference type="InterPro" id="IPR042095">
    <property type="entry name" value="SUMF_sf"/>
</dbReference>
<reference evidence="2 3" key="1">
    <citation type="submission" date="2020-02" db="EMBL/GenBank/DDBJ databases">
        <authorList>
            <person name="Kim M.K."/>
        </authorList>
    </citation>
    <scope>NUCLEOTIDE SEQUENCE [LARGE SCALE GENOMIC DNA]</scope>
    <source>
        <strain evidence="2 3">BT327</strain>
    </source>
</reference>
<name>A0A6B3LN26_9BACT</name>
<dbReference type="Gene3D" id="3.90.1580.10">
    <property type="entry name" value="paralog of FGE (formylglycine-generating enzyme)"/>
    <property type="match status" value="1"/>
</dbReference>
<dbReference type="Proteomes" id="UP000474777">
    <property type="component" value="Unassembled WGS sequence"/>
</dbReference>
<dbReference type="AlphaFoldDB" id="A0A6B3LN26"/>
<keyword evidence="3" id="KW-1185">Reference proteome</keyword>
<gene>
    <name evidence="2" type="ORF">GXP69_11500</name>
</gene>
<accession>A0A6B3LN26</accession>
<proteinExistence type="predicted"/>
<dbReference type="RefSeq" id="WP_163915204.1">
    <property type="nucleotide sequence ID" value="NZ_JAAGWD010000004.1"/>
</dbReference>
<sequence length="215" mass="25512">MFALLFILFLGTGDVPPIGTAKVKDYYIDRTEVLNVHWMEYMFYRKKQLDSAEVHTLYPQESNTWYTLPENYFKPIVLITYEQALDYCNWRSEVVSKNMNRKVKYTLPTKEEWSEIAEALLHSEFERINKELEKTKRKQRRRSGVYFVQNASRKDNRILNIFDNVSEMTLTEYVAMGGNNYSPDELDGSTTRTMQYNSPHLYLGFRCIAKFVDEE</sequence>
<dbReference type="Pfam" id="PF03781">
    <property type="entry name" value="FGE-sulfatase"/>
    <property type="match status" value="1"/>
</dbReference>
<dbReference type="InterPro" id="IPR016187">
    <property type="entry name" value="CTDL_fold"/>
</dbReference>
<evidence type="ECO:0000259" key="1">
    <source>
        <dbReference type="Pfam" id="PF03781"/>
    </source>
</evidence>
<feature type="domain" description="Sulfatase-modifying factor enzyme-like" evidence="1">
    <location>
        <begin position="17"/>
        <end position="174"/>
    </location>
</feature>
<dbReference type="SUPFAM" id="SSF56436">
    <property type="entry name" value="C-type lectin-like"/>
    <property type="match status" value="1"/>
</dbReference>
<dbReference type="EMBL" id="JAAGWD010000004">
    <property type="protein sequence ID" value="NEM98322.1"/>
    <property type="molecule type" value="Genomic_DNA"/>
</dbReference>